<comment type="catalytic activity">
    <reaction evidence="1">
        <text>AMP + H2O = D-ribose 5-phosphate + adenine</text>
        <dbReference type="Rhea" id="RHEA:20129"/>
        <dbReference type="ChEBI" id="CHEBI:15377"/>
        <dbReference type="ChEBI" id="CHEBI:16708"/>
        <dbReference type="ChEBI" id="CHEBI:78346"/>
        <dbReference type="ChEBI" id="CHEBI:456215"/>
        <dbReference type="EC" id="3.2.2.4"/>
    </reaction>
</comment>
<protein>
    <recommendedName>
        <fullName evidence="3">Cytokinin riboside 5'-monophosphate phosphoribohydrolase</fullName>
        <ecNumber evidence="3">3.2.2.n1</ecNumber>
    </recommendedName>
</protein>
<keyword evidence="5" id="KW-1185">Reference proteome</keyword>
<comment type="caution">
    <text evidence="4">The sequence shown here is derived from an EMBL/GenBank/DDBJ whole genome shotgun (WGS) entry which is preliminary data.</text>
</comment>
<dbReference type="EC" id="3.2.2.n1" evidence="3"/>
<dbReference type="Proteomes" id="UP000270856">
    <property type="component" value="Unassembled WGS sequence"/>
</dbReference>
<dbReference type="NCBIfam" id="TIGR00730">
    <property type="entry name" value="Rossman fold protein, TIGR00730 family"/>
    <property type="match status" value="1"/>
</dbReference>
<dbReference type="RefSeq" id="WP_123896390.1">
    <property type="nucleotide sequence ID" value="NZ_RPFJ01000002.1"/>
</dbReference>
<dbReference type="GO" id="GO:0008714">
    <property type="term" value="F:AMP nucleosidase activity"/>
    <property type="evidence" value="ECO:0007669"/>
    <property type="project" value="UniProtKB-EC"/>
</dbReference>
<keyword evidence="3" id="KW-0203">Cytokinin biosynthesis</keyword>
<gene>
    <name evidence="4" type="ORF">EGM88_02515</name>
</gene>
<evidence type="ECO:0000313" key="4">
    <source>
        <dbReference type="EMBL" id="RPE00156.1"/>
    </source>
</evidence>
<dbReference type="AlphaFoldDB" id="A0A3N4NWD6"/>
<dbReference type="InterPro" id="IPR005269">
    <property type="entry name" value="LOG"/>
</dbReference>
<name>A0A3N4NWD6_9FLAO</name>
<sequence>MKRIAVFCGSSTGYNSIYANEAKKLGLHMAQNNIGLVYGGGKIGLMGAIADTVMENKGEVIGVIPHLLRHEEVAHSAISKMIFTKKMSKRKVKISQLVDGYIALPGGFGTLDELFEALTLGQLSIETKPIGILNTNGYFNHTLKQLEVMIEEGFLKQNNRDMLLISDNVEELIKLMNTYKAPKKTEVINKIVKAPIIKNENKL</sequence>
<dbReference type="Pfam" id="PF03641">
    <property type="entry name" value="Lysine_decarbox"/>
    <property type="match status" value="1"/>
</dbReference>
<dbReference type="PANTHER" id="PTHR31223:SF70">
    <property type="entry name" value="LOG FAMILY PROTEIN YJL055W"/>
    <property type="match status" value="1"/>
</dbReference>
<accession>A0A3N4NWD6</accession>
<dbReference type="EMBL" id="RPFJ01000002">
    <property type="protein sequence ID" value="RPE00156.1"/>
    <property type="molecule type" value="Genomic_DNA"/>
</dbReference>
<dbReference type="GO" id="GO:0009691">
    <property type="term" value="P:cytokinin biosynthetic process"/>
    <property type="evidence" value="ECO:0007669"/>
    <property type="project" value="UniProtKB-UniRule"/>
</dbReference>
<reference evidence="4 5" key="1">
    <citation type="submission" date="2018-11" db="EMBL/GenBank/DDBJ databases">
        <title>Aureibaculum marinum gen. nov., sp. nov., a member of the family Flavobacteriaceae isolated from the Bohai Sea.</title>
        <authorList>
            <person name="Ji X."/>
        </authorList>
    </citation>
    <scope>NUCLEOTIDE SEQUENCE [LARGE SCALE GENOMIC DNA]</scope>
    <source>
        <strain evidence="4 5">BH-SD17</strain>
    </source>
</reference>
<dbReference type="PANTHER" id="PTHR31223">
    <property type="entry name" value="LOG FAMILY PROTEIN YJL055W"/>
    <property type="match status" value="1"/>
</dbReference>
<evidence type="ECO:0000256" key="2">
    <source>
        <dbReference type="ARBA" id="ARBA00006763"/>
    </source>
</evidence>
<proteinExistence type="inferred from homology"/>
<dbReference type="OrthoDB" id="9801098at2"/>
<evidence type="ECO:0000313" key="5">
    <source>
        <dbReference type="Proteomes" id="UP000270856"/>
    </source>
</evidence>
<evidence type="ECO:0000256" key="1">
    <source>
        <dbReference type="ARBA" id="ARBA00000274"/>
    </source>
</evidence>
<dbReference type="Gene3D" id="3.40.50.450">
    <property type="match status" value="1"/>
</dbReference>
<evidence type="ECO:0000256" key="3">
    <source>
        <dbReference type="RuleBase" id="RU363015"/>
    </source>
</evidence>
<dbReference type="SUPFAM" id="SSF102405">
    <property type="entry name" value="MCP/YpsA-like"/>
    <property type="match status" value="1"/>
</dbReference>
<keyword evidence="3" id="KW-0378">Hydrolase</keyword>
<organism evidence="4 5">
    <name type="scientific">Aureibaculum marinum</name>
    <dbReference type="NCBI Taxonomy" id="2487930"/>
    <lineage>
        <taxon>Bacteria</taxon>
        <taxon>Pseudomonadati</taxon>
        <taxon>Bacteroidota</taxon>
        <taxon>Flavobacteriia</taxon>
        <taxon>Flavobacteriales</taxon>
        <taxon>Flavobacteriaceae</taxon>
        <taxon>Aureibaculum</taxon>
    </lineage>
</organism>
<comment type="similarity">
    <text evidence="2 3">Belongs to the LOG family.</text>
</comment>
<dbReference type="GO" id="GO:0005829">
    <property type="term" value="C:cytosol"/>
    <property type="evidence" value="ECO:0007669"/>
    <property type="project" value="TreeGrafter"/>
</dbReference>
<dbReference type="InterPro" id="IPR031100">
    <property type="entry name" value="LOG_fam"/>
</dbReference>